<dbReference type="Gene3D" id="2.40.10.120">
    <property type="match status" value="1"/>
</dbReference>
<reference evidence="4 5" key="1">
    <citation type="submission" date="2018-02" db="EMBL/GenBank/DDBJ databases">
        <title>Comparative genomes isolates from brazilian mangrove.</title>
        <authorList>
            <person name="Araujo J.E."/>
            <person name="Taketani R.G."/>
            <person name="Silva M.C.P."/>
            <person name="Loureco M.V."/>
            <person name="Andreote F.D."/>
        </authorList>
    </citation>
    <scope>NUCLEOTIDE SEQUENCE [LARGE SCALE GENOMIC DNA]</scope>
    <source>
        <strain evidence="4 5">Hex-1 MGV</strain>
    </source>
</reference>
<dbReference type="SMART" id="SM00228">
    <property type="entry name" value="PDZ"/>
    <property type="match status" value="1"/>
</dbReference>
<dbReference type="GO" id="GO:0004252">
    <property type="term" value="F:serine-type endopeptidase activity"/>
    <property type="evidence" value="ECO:0007669"/>
    <property type="project" value="InterPro"/>
</dbReference>
<dbReference type="RefSeq" id="WP_105329770.1">
    <property type="nucleotide sequence ID" value="NZ_PUHY01000010.1"/>
</dbReference>
<evidence type="ECO:0000313" key="5">
    <source>
        <dbReference type="Proteomes" id="UP000238322"/>
    </source>
</evidence>
<dbReference type="GO" id="GO:0006508">
    <property type="term" value="P:proteolysis"/>
    <property type="evidence" value="ECO:0007669"/>
    <property type="project" value="UniProtKB-KW"/>
</dbReference>
<evidence type="ECO:0000259" key="3">
    <source>
        <dbReference type="SMART" id="SM00228"/>
    </source>
</evidence>
<dbReference type="PRINTS" id="PR00834">
    <property type="entry name" value="PROTEASES2C"/>
</dbReference>
<dbReference type="InterPro" id="IPR036034">
    <property type="entry name" value="PDZ_sf"/>
</dbReference>
<evidence type="ECO:0000313" key="4">
    <source>
        <dbReference type="EMBL" id="PQO34091.1"/>
    </source>
</evidence>
<feature type="compositionally biased region" description="Basic and acidic residues" evidence="1">
    <location>
        <begin position="369"/>
        <end position="378"/>
    </location>
</feature>
<evidence type="ECO:0000256" key="1">
    <source>
        <dbReference type="SAM" id="MobiDB-lite"/>
    </source>
</evidence>
<proteinExistence type="predicted"/>
<dbReference type="Pfam" id="PF13180">
    <property type="entry name" value="PDZ_2"/>
    <property type="match status" value="1"/>
</dbReference>
<evidence type="ECO:0000256" key="2">
    <source>
        <dbReference type="SAM" id="SignalP"/>
    </source>
</evidence>
<keyword evidence="4" id="KW-0645">Protease</keyword>
<name>A0A2S8FPJ2_9BACT</name>
<dbReference type="SUPFAM" id="SSF50494">
    <property type="entry name" value="Trypsin-like serine proteases"/>
    <property type="match status" value="1"/>
</dbReference>
<feature type="chain" id="PRO_5015745975" evidence="2">
    <location>
        <begin position="24"/>
        <end position="588"/>
    </location>
</feature>
<dbReference type="PANTHER" id="PTHR43019">
    <property type="entry name" value="SERINE ENDOPROTEASE DEGS"/>
    <property type="match status" value="1"/>
</dbReference>
<protein>
    <submittedName>
        <fullName evidence="4">Serine protease</fullName>
    </submittedName>
</protein>
<dbReference type="OrthoDB" id="248175at2"/>
<organism evidence="4 5">
    <name type="scientific">Blastopirellula marina</name>
    <dbReference type="NCBI Taxonomy" id="124"/>
    <lineage>
        <taxon>Bacteria</taxon>
        <taxon>Pseudomonadati</taxon>
        <taxon>Planctomycetota</taxon>
        <taxon>Planctomycetia</taxon>
        <taxon>Pirellulales</taxon>
        <taxon>Pirellulaceae</taxon>
        <taxon>Blastopirellula</taxon>
    </lineage>
</organism>
<dbReference type="PANTHER" id="PTHR43019:SF62">
    <property type="entry name" value="SERINE ENDOPROTEASE DEGS"/>
    <property type="match status" value="1"/>
</dbReference>
<gene>
    <name evidence="4" type="ORF">C5Y83_11130</name>
</gene>
<dbReference type="Pfam" id="PF13365">
    <property type="entry name" value="Trypsin_2"/>
    <property type="match status" value="1"/>
</dbReference>
<dbReference type="InterPro" id="IPR001478">
    <property type="entry name" value="PDZ"/>
</dbReference>
<accession>A0A2S8FPJ2</accession>
<feature type="signal peptide" evidence="2">
    <location>
        <begin position="1"/>
        <end position="23"/>
    </location>
</feature>
<feature type="domain" description="PDZ" evidence="3">
    <location>
        <begin position="244"/>
        <end position="315"/>
    </location>
</feature>
<comment type="caution">
    <text evidence="4">The sequence shown here is derived from an EMBL/GenBank/DDBJ whole genome shotgun (WGS) entry which is preliminary data.</text>
</comment>
<dbReference type="Gene3D" id="2.30.42.10">
    <property type="match status" value="1"/>
</dbReference>
<dbReference type="SUPFAM" id="SSF50156">
    <property type="entry name" value="PDZ domain-like"/>
    <property type="match status" value="1"/>
</dbReference>
<keyword evidence="4" id="KW-0378">Hydrolase</keyword>
<dbReference type="Proteomes" id="UP000238322">
    <property type="component" value="Unassembled WGS sequence"/>
</dbReference>
<keyword evidence="2" id="KW-0732">Signal</keyword>
<dbReference type="InterPro" id="IPR009003">
    <property type="entry name" value="Peptidase_S1_PA"/>
</dbReference>
<sequence>MQRYLPLSLVFALLASSAAPLPAADMDLVLKAEQQRIDAVAKASASTISVFAGAAGGGSGVIVSPDGYAVTNFHVADPAGNFMKCSMPEEGGKVYDAVIVGVDPVGDVAVIKMLGRDDFPAAEIVDSNGVKAGDWCFAVGNPFLLATDLQPTVTWGIVSGVHRYQYPAGTLLEYTDCLQTNAAINPGNSGGPLFNAKGQLIGINGRGSFEKRGRVNVGVGYAISINQVMNFLGYLKSGRIIDHATLGATVITDSEGRVVVTNILSSSDAYRRGLRYGDEIVSFAGRDVTTVNGFKNILGIYPRGWSVPLSYRRDGKRYDTIVRLAGVHSRRELLEKIGSAPIPPSPEEKPEGEDDGEKKPSRPAPTPGHGKEEAKPPEEWKHLYAEKTGYANYHFNQEHQNRLRKALDALGDWSQTSDSWEMEYSLVDNDTGVIHIDPAVVQGKLAGVNHNIEISGDLTQKLEPSGSGGLFLALYTWKRLLRQPFEKFGEVYYLGTAPRRDFNVQYDVLVGLYDALEIRAYFDRDTGELAVLEMFPESDADPCEIEFSDYREVGGYTLPYRMVVRFGDEPFDIVTVKKWNVLPSSEGT</sequence>
<dbReference type="InterPro" id="IPR001940">
    <property type="entry name" value="Peptidase_S1C"/>
</dbReference>
<dbReference type="EMBL" id="PUHY01000010">
    <property type="protein sequence ID" value="PQO34091.1"/>
    <property type="molecule type" value="Genomic_DNA"/>
</dbReference>
<feature type="region of interest" description="Disordered" evidence="1">
    <location>
        <begin position="336"/>
        <end position="378"/>
    </location>
</feature>
<dbReference type="AlphaFoldDB" id="A0A2S8FPJ2"/>